<dbReference type="SMART" id="SM00411">
    <property type="entry name" value="BHL"/>
    <property type="match status" value="1"/>
</dbReference>
<dbReference type="InterPro" id="IPR010992">
    <property type="entry name" value="IHF-like_DNA-bd_dom_sf"/>
</dbReference>
<sequence length="167" mass="17480">MAAKKSPAAKAPAKKAVAKAPAAKKAVAKAPAKKAVAKAPAKKAAAKAPAAKAAAPAARKTTAIAEKYSKTQLLNEIAETTGLARKDVNAVLEELTVLIERHVKKRAVGEFILPGLLKIKTVKKPAQKARKNVPNPFRPGETMDVAAKPASTKVKVLPLKKLKDMAM</sequence>
<gene>
    <name evidence="5" type="ORF">HUF19_09600</name>
</gene>
<keyword evidence="2 5" id="KW-0238">DNA-binding</keyword>
<proteinExistence type="inferred from homology"/>
<dbReference type="EMBL" id="CP054475">
    <property type="protein sequence ID" value="UXD87668.1"/>
    <property type="molecule type" value="Genomic_DNA"/>
</dbReference>
<dbReference type="InterPro" id="IPR000119">
    <property type="entry name" value="Hist_DNA-bd"/>
</dbReference>
<feature type="compositionally biased region" description="Low complexity" evidence="4">
    <location>
        <begin position="1"/>
        <end position="11"/>
    </location>
</feature>
<comment type="similarity">
    <text evidence="1 3">Belongs to the bacterial histone-like protein family.</text>
</comment>
<evidence type="ECO:0000256" key="2">
    <source>
        <dbReference type="ARBA" id="ARBA00023125"/>
    </source>
</evidence>
<dbReference type="SUPFAM" id="SSF47729">
    <property type="entry name" value="IHF-like DNA-binding proteins"/>
    <property type="match status" value="1"/>
</dbReference>
<protein>
    <submittedName>
        <fullName evidence="5">HU family DNA-binding protein</fullName>
    </submittedName>
</protein>
<dbReference type="Pfam" id="PF00216">
    <property type="entry name" value="Bac_DNA_binding"/>
    <property type="match status" value="1"/>
</dbReference>
<name>A0ABY6ABT2_9GAMM</name>
<evidence type="ECO:0000256" key="1">
    <source>
        <dbReference type="ARBA" id="ARBA00010529"/>
    </source>
</evidence>
<dbReference type="Gene3D" id="4.10.520.10">
    <property type="entry name" value="IHF-like DNA-binding proteins"/>
    <property type="match status" value="1"/>
</dbReference>
<organism evidence="5 6">
    <name type="scientific">Thalassolituus hydrocarboniclasticus</name>
    <dbReference type="NCBI Taxonomy" id="2742796"/>
    <lineage>
        <taxon>Bacteria</taxon>
        <taxon>Pseudomonadati</taxon>
        <taxon>Pseudomonadota</taxon>
        <taxon>Gammaproteobacteria</taxon>
        <taxon>Oceanospirillales</taxon>
        <taxon>Oceanospirillaceae</taxon>
        <taxon>Thalassolituus</taxon>
    </lineage>
</organism>
<evidence type="ECO:0000313" key="5">
    <source>
        <dbReference type="EMBL" id="UXD87668.1"/>
    </source>
</evidence>
<feature type="region of interest" description="Disordered" evidence="4">
    <location>
        <begin position="1"/>
        <end position="24"/>
    </location>
</feature>
<evidence type="ECO:0000256" key="4">
    <source>
        <dbReference type="SAM" id="MobiDB-lite"/>
    </source>
</evidence>
<dbReference type="CDD" id="cd13834">
    <property type="entry name" value="HU_like"/>
    <property type="match status" value="1"/>
</dbReference>
<accession>A0ABY6ABT2</accession>
<dbReference type="Proteomes" id="UP001065322">
    <property type="component" value="Chromosome"/>
</dbReference>
<evidence type="ECO:0000313" key="6">
    <source>
        <dbReference type="Proteomes" id="UP001065322"/>
    </source>
</evidence>
<dbReference type="GO" id="GO:0003677">
    <property type="term" value="F:DNA binding"/>
    <property type="evidence" value="ECO:0007669"/>
    <property type="project" value="UniProtKB-KW"/>
</dbReference>
<reference evidence="6" key="1">
    <citation type="submission" date="2020-06" db="EMBL/GenBank/DDBJ databases">
        <title>Thalassolituus marinus alknpb1M-1, a hydrocarbon-degrading bacterium isolated from the deep-sea overlying water using an in-situ strategy from the South China Sea basin.</title>
        <authorList>
            <person name="Dong C."/>
            <person name="Chen Y."/>
            <person name="Shao Z."/>
        </authorList>
    </citation>
    <scope>NUCLEOTIDE SEQUENCE [LARGE SCALE GENOMIC DNA]</scope>
    <source>
        <strain evidence="6">alknpb1M-1</strain>
    </source>
</reference>
<dbReference type="RefSeq" id="WP_260996454.1">
    <property type="nucleotide sequence ID" value="NZ_CP054475.1"/>
</dbReference>
<evidence type="ECO:0000256" key="3">
    <source>
        <dbReference type="RuleBase" id="RU003939"/>
    </source>
</evidence>
<keyword evidence="6" id="KW-1185">Reference proteome</keyword>